<feature type="transmembrane region" description="Helical" evidence="9">
    <location>
        <begin position="347"/>
        <end position="369"/>
    </location>
</feature>
<keyword evidence="6 9" id="KW-1133">Transmembrane helix</keyword>
<evidence type="ECO:0000256" key="1">
    <source>
        <dbReference type="ARBA" id="ARBA00004651"/>
    </source>
</evidence>
<feature type="region of interest" description="Disordered" evidence="8">
    <location>
        <begin position="1"/>
        <end position="33"/>
    </location>
</feature>
<dbReference type="PANTHER" id="PTHR30472">
    <property type="entry name" value="FERRIC ENTEROBACTIN TRANSPORT SYSTEM PERMEASE PROTEIN"/>
    <property type="match status" value="1"/>
</dbReference>
<comment type="subcellular location">
    <subcellularLocation>
        <location evidence="1">Cell membrane</location>
        <topology evidence="1">Multi-pass membrane protein</topology>
    </subcellularLocation>
</comment>
<gene>
    <name evidence="10" type="ORF">RM698_27915</name>
</gene>
<dbReference type="Proteomes" id="UP001183610">
    <property type="component" value="Unassembled WGS sequence"/>
</dbReference>
<dbReference type="CDD" id="cd06550">
    <property type="entry name" value="TM_ABC_iron-siderophores_like"/>
    <property type="match status" value="1"/>
</dbReference>
<evidence type="ECO:0000256" key="3">
    <source>
        <dbReference type="ARBA" id="ARBA00022448"/>
    </source>
</evidence>
<keyword evidence="3" id="KW-0813">Transport</keyword>
<protein>
    <submittedName>
        <fullName evidence="10">Iron chelate uptake ABC transporter family permease subunit</fullName>
    </submittedName>
</protein>
<evidence type="ECO:0000256" key="4">
    <source>
        <dbReference type="ARBA" id="ARBA00022475"/>
    </source>
</evidence>
<evidence type="ECO:0000256" key="5">
    <source>
        <dbReference type="ARBA" id="ARBA00022692"/>
    </source>
</evidence>
<feature type="transmembrane region" description="Helical" evidence="9">
    <location>
        <begin position="107"/>
        <end position="125"/>
    </location>
</feature>
<feature type="transmembrane region" description="Helical" evidence="9">
    <location>
        <begin position="282"/>
        <end position="308"/>
    </location>
</feature>
<feature type="transmembrane region" description="Helical" evidence="9">
    <location>
        <begin position="164"/>
        <end position="182"/>
    </location>
</feature>
<dbReference type="EMBL" id="JAVRET010000098">
    <property type="protein sequence ID" value="MDT0412858.1"/>
    <property type="molecule type" value="Genomic_DNA"/>
</dbReference>
<dbReference type="RefSeq" id="WP_010263815.1">
    <property type="nucleotide sequence ID" value="NZ_JAVRET010000098.1"/>
</dbReference>
<feature type="transmembrane region" description="Helical" evidence="9">
    <location>
        <begin position="137"/>
        <end position="158"/>
    </location>
</feature>
<comment type="caution">
    <text evidence="10">The sequence shown here is derived from an EMBL/GenBank/DDBJ whole genome shotgun (WGS) entry which is preliminary data.</text>
</comment>
<feature type="transmembrane region" description="Helical" evidence="9">
    <location>
        <begin position="239"/>
        <end position="262"/>
    </location>
</feature>
<evidence type="ECO:0000256" key="9">
    <source>
        <dbReference type="SAM" id="Phobius"/>
    </source>
</evidence>
<dbReference type="PANTHER" id="PTHR30472:SF24">
    <property type="entry name" value="FERRIC ENTEROBACTIN TRANSPORT SYSTEM PERMEASE PROTEIN FEPG"/>
    <property type="match status" value="1"/>
</dbReference>
<reference evidence="11" key="1">
    <citation type="submission" date="2023-07" db="EMBL/GenBank/DDBJ databases">
        <title>30 novel species of actinomycetes from the DSMZ collection.</title>
        <authorList>
            <person name="Nouioui I."/>
        </authorList>
    </citation>
    <scope>NUCLEOTIDE SEQUENCE [LARGE SCALE GENOMIC DNA]</scope>
    <source>
        <strain evidence="11">DSM 41979</strain>
    </source>
</reference>
<comment type="similarity">
    <text evidence="2">Belongs to the binding-protein-dependent transport system permease family. FecCD subfamily.</text>
</comment>
<evidence type="ECO:0000313" key="11">
    <source>
        <dbReference type="Proteomes" id="UP001183610"/>
    </source>
</evidence>
<dbReference type="InterPro" id="IPR037294">
    <property type="entry name" value="ABC_BtuC-like"/>
</dbReference>
<feature type="transmembrane region" description="Helical" evidence="9">
    <location>
        <begin position="52"/>
        <end position="72"/>
    </location>
</feature>
<accession>A0ABU2R821</accession>
<dbReference type="InterPro" id="IPR000522">
    <property type="entry name" value="ABC_transptr_permease_BtuC"/>
</dbReference>
<proteinExistence type="inferred from homology"/>
<evidence type="ECO:0000256" key="7">
    <source>
        <dbReference type="ARBA" id="ARBA00023136"/>
    </source>
</evidence>
<feature type="transmembrane region" description="Helical" evidence="9">
    <location>
        <begin position="215"/>
        <end position="232"/>
    </location>
</feature>
<keyword evidence="7 9" id="KW-0472">Membrane</keyword>
<keyword evidence="11" id="KW-1185">Reference proteome</keyword>
<organism evidence="10 11">
    <name type="scientific">Streptomyces evansiae</name>
    <dbReference type="NCBI Taxonomy" id="3075535"/>
    <lineage>
        <taxon>Bacteria</taxon>
        <taxon>Bacillati</taxon>
        <taxon>Actinomycetota</taxon>
        <taxon>Actinomycetes</taxon>
        <taxon>Kitasatosporales</taxon>
        <taxon>Streptomycetaceae</taxon>
        <taxon>Streptomyces</taxon>
    </lineage>
</organism>
<evidence type="ECO:0000256" key="6">
    <source>
        <dbReference type="ARBA" id="ARBA00022989"/>
    </source>
</evidence>
<evidence type="ECO:0000313" key="10">
    <source>
        <dbReference type="EMBL" id="MDT0412858.1"/>
    </source>
</evidence>
<dbReference type="Pfam" id="PF01032">
    <property type="entry name" value="FecCD"/>
    <property type="match status" value="1"/>
</dbReference>
<dbReference type="Gene3D" id="1.10.3470.10">
    <property type="entry name" value="ABC transporter involved in vitamin B12 uptake, BtuC"/>
    <property type="match status" value="1"/>
</dbReference>
<keyword evidence="5 9" id="KW-0812">Transmembrane</keyword>
<feature type="transmembrane region" description="Helical" evidence="9">
    <location>
        <begin position="189"/>
        <end position="209"/>
    </location>
</feature>
<evidence type="ECO:0000256" key="2">
    <source>
        <dbReference type="ARBA" id="ARBA00007935"/>
    </source>
</evidence>
<sequence>MTHARTTDPAPAPARERTGTGTPAFRRPAPAPVTPETLRALRGVRRRTLPRLLVVTAALTALLLTLSCLALSTGDFTVPLGQVSRALAGRGDAASEFVVQHVRLPRVATALAAGAAFGMSGAVFQSLVRNPLASPDVIGITSGASTGAVLAIVVLHLGGPSVPLAAVVGAVLTAVLMYALAWRRGVSGYRLVLVGIGVSAVLGSVVSYLTTRAEVHTAQEAMLWLTGSLGGADWDKARPLLLCLIPLLPLTVALAARVLPALSLGDDAAAGLGLRVEAGRLWLVLAAVCLAAVATAATGPVAFVAFLAGPLAQRLTGRGGPVLGTAALCGAGLLLGCDLLAQHLPGVGGYPVGVVTGAVGAPCLLWLLARAGRAGQGG</sequence>
<evidence type="ECO:0000256" key="8">
    <source>
        <dbReference type="SAM" id="MobiDB-lite"/>
    </source>
</evidence>
<keyword evidence="4" id="KW-1003">Cell membrane</keyword>
<feature type="transmembrane region" description="Helical" evidence="9">
    <location>
        <begin position="320"/>
        <end position="341"/>
    </location>
</feature>
<name>A0ABU2R821_9ACTN</name>
<dbReference type="SUPFAM" id="SSF81345">
    <property type="entry name" value="ABC transporter involved in vitamin B12 uptake, BtuC"/>
    <property type="match status" value="1"/>
</dbReference>